<organism evidence="9 10">
    <name type="scientific">Phlebotomus papatasi</name>
    <name type="common">Sandfly</name>
    <dbReference type="NCBI Taxonomy" id="29031"/>
    <lineage>
        <taxon>Eukaryota</taxon>
        <taxon>Metazoa</taxon>
        <taxon>Ecdysozoa</taxon>
        <taxon>Arthropoda</taxon>
        <taxon>Hexapoda</taxon>
        <taxon>Insecta</taxon>
        <taxon>Pterygota</taxon>
        <taxon>Neoptera</taxon>
        <taxon>Endopterygota</taxon>
        <taxon>Diptera</taxon>
        <taxon>Nematocera</taxon>
        <taxon>Psychodoidea</taxon>
        <taxon>Psychodidae</taxon>
        <taxon>Phlebotomus</taxon>
        <taxon>Phlebotomus</taxon>
    </lineage>
</organism>
<name>A0A1B0DAI1_PHLPP</name>
<keyword evidence="10" id="KW-1185">Reference proteome</keyword>
<dbReference type="InterPro" id="IPR002048">
    <property type="entry name" value="EF_hand_dom"/>
</dbReference>
<dbReference type="GO" id="GO:1990246">
    <property type="term" value="C:uniplex complex"/>
    <property type="evidence" value="ECO:0007669"/>
    <property type="project" value="TreeGrafter"/>
</dbReference>
<protein>
    <submittedName>
        <fullName evidence="9">Uncharacterized protein</fullName>
    </submittedName>
</protein>
<dbReference type="GO" id="GO:0005758">
    <property type="term" value="C:mitochondrial intermembrane space"/>
    <property type="evidence" value="ECO:0007669"/>
    <property type="project" value="UniProtKB-SubCell"/>
</dbReference>
<evidence type="ECO:0000313" key="9">
    <source>
        <dbReference type="EnsemblMetazoa" id="PPAI004686-PA"/>
    </source>
</evidence>
<sequence length="209" mass="24626">MLTNDEGLQRRHKIDTTLQVHFFGPKGNKDLHYEGFYKFMDDLQTEVLELEFNEFSKGKPAISEIDFATILLRYTYLDVDDHDKYLDRLLDRVEEKGITFKEFRDFCQFLNNLEDFSIAMRMYTLADRAISKDEFSRAVKICTGFTLTPHIIKTVFAIFDEDGDGLLSYKEFIAIMKDRLHRGCKSAQRTEGWDAFKQCLKNEIRQSRL</sequence>
<dbReference type="Proteomes" id="UP000092462">
    <property type="component" value="Unassembled WGS sequence"/>
</dbReference>
<dbReference type="AlphaFoldDB" id="A0A1B0DAI1"/>
<dbReference type="InterPro" id="IPR011992">
    <property type="entry name" value="EF-hand-dom_pair"/>
</dbReference>
<evidence type="ECO:0000256" key="8">
    <source>
        <dbReference type="ARBA" id="ARBA00023136"/>
    </source>
</evidence>
<evidence type="ECO:0000256" key="2">
    <source>
        <dbReference type="ARBA" id="ARBA00004569"/>
    </source>
</evidence>
<dbReference type="PROSITE" id="PS00018">
    <property type="entry name" value="EF_HAND_1"/>
    <property type="match status" value="1"/>
</dbReference>
<evidence type="ECO:0000256" key="4">
    <source>
        <dbReference type="ARBA" id="ARBA00022792"/>
    </source>
</evidence>
<evidence type="ECO:0000256" key="3">
    <source>
        <dbReference type="ARBA" id="ARBA00022737"/>
    </source>
</evidence>
<dbReference type="EnsemblMetazoa" id="PPAI004686-RA">
    <property type="protein sequence ID" value="PPAI004686-PA"/>
    <property type="gene ID" value="PPAI004686"/>
</dbReference>
<dbReference type="SUPFAM" id="SSF47473">
    <property type="entry name" value="EF-hand"/>
    <property type="match status" value="1"/>
</dbReference>
<dbReference type="GO" id="GO:0036444">
    <property type="term" value="P:calcium import into the mitochondrion"/>
    <property type="evidence" value="ECO:0007669"/>
    <property type="project" value="TreeGrafter"/>
</dbReference>
<dbReference type="EMBL" id="AJVK01029096">
    <property type="status" value="NOT_ANNOTATED_CDS"/>
    <property type="molecule type" value="Genomic_DNA"/>
</dbReference>
<keyword evidence="6" id="KW-0809">Transit peptide</keyword>
<comment type="subcellular location">
    <subcellularLocation>
        <location evidence="1">Mitochondrion inner membrane</location>
    </subcellularLocation>
    <subcellularLocation>
        <location evidence="2">Mitochondrion intermembrane space</location>
    </subcellularLocation>
</comment>
<dbReference type="Pfam" id="PF13499">
    <property type="entry name" value="EF-hand_7"/>
    <property type="match status" value="1"/>
</dbReference>
<keyword evidence="4" id="KW-0999">Mitochondrion inner membrane</keyword>
<keyword evidence="5" id="KW-0106">Calcium</keyword>
<dbReference type="PANTHER" id="PTHR12294:SF13">
    <property type="entry name" value="MITOCHONDRIAL CALCIUM UPTAKE 3, ISOFORM D"/>
    <property type="match status" value="1"/>
</dbReference>
<dbReference type="PROSITE" id="PS50222">
    <property type="entry name" value="EF_HAND_2"/>
    <property type="match status" value="1"/>
</dbReference>
<dbReference type="PANTHER" id="PTHR12294">
    <property type="entry name" value="EF HAND DOMAIN FAMILY A1,A2-RELATED"/>
    <property type="match status" value="1"/>
</dbReference>
<keyword evidence="8" id="KW-0472">Membrane</keyword>
<evidence type="ECO:0000313" key="10">
    <source>
        <dbReference type="Proteomes" id="UP000092462"/>
    </source>
</evidence>
<dbReference type="InterPro" id="IPR018247">
    <property type="entry name" value="EF_Hand_1_Ca_BS"/>
</dbReference>
<dbReference type="SMART" id="SM00054">
    <property type="entry name" value="EFh"/>
    <property type="match status" value="1"/>
</dbReference>
<keyword evidence="3" id="KW-0677">Repeat</keyword>
<evidence type="ECO:0000256" key="7">
    <source>
        <dbReference type="ARBA" id="ARBA00023128"/>
    </source>
</evidence>
<dbReference type="GO" id="GO:0005509">
    <property type="term" value="F:calcium ion binding"/>
    <property type="evidence" value="ECO:0007669"/>
    <property type="project" value="InterPro"/>
</dbReference>
<dbReference type="VEuPathDB" id="VectorBase:PPAI004686"/>
<evidence type="ECO:0000256" key="5">
    <source>
        <dbReference type="ARBA" id="ARBA00022837"/>
    </source>
</evidence>
<evidence type="ECO:0000256" key="1">
    <source>
        <dbReference type="ARBA" id="ARBA00004273"/>
    </source>
</evidence>
<reference evidence="9" key="1">
    <citation type="submission" date="2022-08" db="UniProtKB">
        <authorList>
            <consortium name="EnsemblMetazoa"/>
        </authorList>
    </citation>
    <scope>IDENTIFICATION</scope>
    <source>
        <strain evidence="9">Israel</strain>
    </source>
</reference>
<accession>A0A1B0DAI1</accession>
<dbReference type="InterPro" id="IPR039800">
    <property type="entry name" value="MICU1/2/3"/>
</dbReference>
<evidence type="ECO:0000256" key="6">
    <source>
        <dbReference type="ARBA" id="ARBA00022946"/>
    </source>
</evidence>
<dbReference type="GO" id="GO:0051560">
    <property type="term" value="P:mitochondrial calcium ion homeostasis"/>
    <property type="evidence" value="ECO:0007669"/>
    <property type="project" value="TreeGrafter"/>
</dbReference>
<proteinExistence type="predicted"/>
<dbReference type="Gene3D" id="1.10.238.10">
    <property type="entry name" value="EF-hand"/>
    <property type="match status" value="1"/>
</dbReference>
<keyword evidence="7" id="KW-0496">Mitochondrion</keyword>
<dbReference type="VEuPathDB" id="VectorBase:PPAPM1_007421"/>